<gene>
    <name evidence="1" type="ORF">DD902_17205</name>
</gene>
<reference evidence="1 2" key="1">
    <citation type="journal article" date="2018" name="Vet. Microbiol.">
        <title>Clonal diversity and geographic distribution of methicillin-resistant Staphylococcus pseudintermedius from Australian animals: Discovery of novel sequence types.</title>
        <authorList>
            <person name="Worthing K.A."/>
            <person name="Abraham S."/>
            <person name="Coombs G.W."/>
            <person name="Pang S."/>
            <person name="Saputra S."/>
            <person name="Jordan D."/>
            <person name="Trott D.J."/>
            <person name="Norris J.M."/>
        </authorList>
    </citation>
    <scope>NUCLEOTIDE SEQUENCE [LARGE SCALE GENOMIC DNA]</scope>
    <source>
        <strain evidence="1 2">ST525 1</strain>
    </source>
</reference>
<protein>
    <submittedName>
        <fullName evidence="1">DNA helicase</fullName>
    </submittedName>
</protein>
<dbReference type="Proteomes" id="UP000246800">
    <property type="component" value="Unassembled WGS sequence"/>
</dbReference>
<dbReference type="GO" id="GO:0004386">
    <property type="term" value="F:helicase activity"/>
    <property type="evidence" value="ECO:0007669"/>
    <property type="project" value="UniProtKB-KW"/>
</dbReference>
<name>A0A317YMA0_STAPS</name>
<sequence>MPRIIHPPRSEHGSLRQPLTAGEMSVFALLDASLEPDWEIYLQPHLNGLRPDFVILNPKVGICVIE</sequence>
<keyword evidence="1" id="KW-0067">ATP-binding</keyword>
<keyword evidence="1" id="KW-0547">Nucleotide-binding</keyword>
<evidence type="ECO:0000313" key="1">
    <source>
        <dbReference type="EMBL" id="PWZ64611.1"/>
    </source>
</evidence>
<keyword evidence="1" id="KW-0347">Helicase</keyword>
<feature type="non-terminal residue" evidence="1">
    <location>
        <position position="66"/>
    </location>
</feature>
<keyword evidence="1" id="KW-0378">Hydrolase</keyword>
<accession>A0A317YMA0</accession>
<comment type="caution">
    <text evidence="1">The sequence shown here is derived from an EMBL/GenBank/DDBJ whole genome shotgun (WGS) entry which is preliminary data.</text>
</comment>
<evidence type="ECO:0000313" key="2">
    <source>
        <dbReference type="Proteomes" id="UP000246800"/>
    </source>
</evidence>
<dbReference type="EMBL" id="QEIT01000991">
    <property type="protein sequence ID" value="PWZ64611.1"/>
    <property type="molecule type" value="Genomic_DNA"/>
</dbReference>
<proteinExistence type="predicted"/>
<dbReference type="AlphaFoldDB" id="A0A317YMA0"/>
<organism evidence="1 2">
    <name type="scientific">Staphylococcus pseudintermedius</name>
    <dbReference type="NCBI Taxonomy" id="283734"/>
    <lineage>
        <taxon>Bacteria</taxon>
        <taxon>Bacillati</taxon>
        <taxon>Bacillota</taxon>
        <taxon>Bacilli</taxon>
        <taxon>Bacillales</taxon>
        <taxon>Staphylococcaceae</taxon>
        <taxon>Staphylococcus</taxon>
        <taxon>Staphylococcus intermedius group</taxon>
    </lineage>
</organism>